<reference evidence="1" key="2">
    <citation type="submission" date="2020-06" db="EMBL/GenBank/DDBJ databases">
        <authorList>
            <person name="Sheffer M."/>
        </authorList>
    </citation>
    <scope>NUCLEOTIDE SEQUENCE</scope>
</reference>
<evidence type="ECO:0000313" key="2">
    <source>
        <dbReference type="Proteomes" id="UP000807504"/>
    </source>
</evidence>
<name>A0A8T0EP19_ARGBR</name>
<keyword evidence="2" id="KW-1185">Reference proteome</keyword>
<dbReference type="Proteomes" id="UP000807504">
    <property type="component" value="Unassembled WGS sequence"/>
</dbReference>
<organism evidence="1 2">
    <name type="scientific">Argiope bruennichi</name>
    <name type="common">Wasp spider</name>
    <name type="synonym">Aranea bruennichi</name>
    <dbReference type="NCBI Taxonomy" id="94029"/>
    <lineage>
        <taxon>Eukaryota</taxon>
        <taxon>Metazoa</taxon>
        <taxon>Ecdysozoa</taxon>
        <taxon>Arthropoda</taxon>
        <taxon>Chelicerata</taxon>
        <taxon>Arachnida</taxon>
        <taxon>Araneae</taxon>
        <taxon>Araneomorphae</taxon>
        <taxon>Entelegynae</taxon>
        <taxon>Araneoidea</taxon>
        <taxon>Araneidae</taxon>
        <taxon>Argiope</taxon>
    </lineage>
</organism>
<accession>A0A8T0EP19</accession>
<dbReference type="AlphaFoldDB" id="A0A8T0EP19"/>
<proteinExistence type="predicted"/>
<protein>
    <submittedName>
        <fullName evidence="1">Uncharacterized protein</fullName>
    </submittedName>
</protein>
<reference evidence="1" key="1">
    <citation type="journal article" date="2020" name="bioRxiv">
        <title>Chromosome-level reference genome of the European wasp spider Argiope bruennichi: a resource for studies on range expansion and evolutionary adaptation.</title>
        <authorList>
            <person name="Sheffer M.M."/>
            <person name="Hoppe A."/>
            <person name="Krehenwinkel H."/>
            <person name="Uhl G."/>
            <person name="Kuss A.W."/>
            <person name="Jensen L."/>
            <person name="Jensen C."/>
            <person name="Gillespie R.G."/>
            <person name="Hoff K.J."/>
            <person name="Prost S."/>
        </authorList>
    </citation>
    <scope>NUCLEOTIDE SEQUENCE</scope>
</reference>
<sequence length="113" mass="12630">MKHILTDDKFSAKSRVGITCDCGPNGVCGFKDDQPVCTCNTGFSVNKNKCEACDCGPNGVWQFSKTTIPVCTCNTGFSLNKNKCEALIVVQMEYVQFQRRPTCLYLQHRIFCE</sequence>
<evidence type="ECO:0000313" key="1">
    <source>
        <dbReference type="EMBL" id="KAF8777642.1"/>
    </source>
</evidence>
<gene>
    <name evidence="1" type="ORF">HNY73_014468</name>
</gene>
<comment type="caution">
    <text evidence="1">The sequence shown here is derived from an EMBL/GenBank/DDBJ whole genome shotgun (WGS) entry which is preliminary data.</text>
</comment>
<dbReference type="EMBL" id="JABXBU010002072">
    <property type="protein sequence ID" value="KAF8777642.1"/>
    <property type="molecule type" value="Genomic_DNA"/>
</dbReference>